<dbReference type="SMART" id="SM01387">
    <property type="entry name" value="Ribosomal_S15"/>
    <property type="match status" value="1"/>
</dbReference>
<organism evidence="7">
    <name type="scientific">Menopon gallinae</name>
    <name type="common">poultry shaft louse</name>
    <dbReference type="NCBI Taxonomy" id="328185"/>
    <lineage>
        <taxon>Eukaryota</taxon>
        <taxon>Metazoa</taxon>
        <taxon>Ecdysozoa</taxon>
        <taxon>Arthropoda</taxon>
        <taxon>Hexapoda</taxon>
        <taxon>Insecta</taxon>
        <taxon>Pterygota</taxon>
        <taxon>Neoptera</taxon>
        <taxon>Paraneoptera</taxon>
        <taxon>Psocodea</taxon>
        <taxon>Troctomorpha</taxon>
        <taxon>Phthiraptera</taxon>
        <taxon>Amblycera</taxon>
        <taxon>Menoponidae</taxon>
        <taxon>Menopon</taxon>
    </lineage>
</organism>
<feature type="domain" description="Small ribosomal subunit protein uS15 N-terminal" evidence="6">
    <location>
        <begin position="1"/>
        <end position="60"/>
    </location>
</feature>
<evidence type="ECO:0000256" key="2">
    <source>
        <dbReference type="ARBA" id="ARBA00022980"/>
    </source>
</evidence>
<evidence type="ECO:0000256" key="4">
    <source>
        <dbReference type="ARBA" id="ARBA00035165"/>
    </source>
</evidence>
<comment type="similarity">
    <text evidence="1">Belongs to the universal ribosomal protein uS15 family.</text>
</comment>
<gene>
    <name evidence="7" type="ORF">PYX00_011798</name>
</gene>
<evidence type="ECO:0000256" key="1">
    <source>
        <dbReference type="ARBA" id="ARBA00008434"/>
    </source>
</evidence>
<dbReference type="Gene3D" id="4.10.860.130">
    <property type="match status" value="1"/>
</dbReference>
<accession>A0AAW2H8Q6</accession>
<name>A0AAW2H8Q6_9NEOP</name>
<dbReference type="InterPro" id="IPR000589">
    <property type="entry name" value="Ribosomal_uS15"/>
</dbReference>
<evidence type="ECO:0000313" key="7">
    <source>
        <dbReference type="EMBL" id="KAL0266082.1"/>
    </source>
</evidence>
<dbReference type="Pfam" id="PF08069">
    <property type="entry name" value="Ribosomal_S13_N"/>
    <property type="match status" value="1"/>
</dbReference>
<keyword evidence="3" id="KW-0687">Ribonucleoprotein</keyword>
<dbReference type="PANTHER" id="PTHR11885">
    <property type="entry name" value="RIBOSOMAL PROTEIN S15P/S13E"/>
    <property type="match status" value="1"/>
</dbReference>
<dbReference type="InterPro" id="IPR023029">
    <property type="entry name" value="Ribosomal_uS15_arc_euk"/>
</dbReference>
<dbReference type="SMART" id="SM01386">
    <property type="entry name" value="Ribosomal_S13_N"/>
    <property type="match status" value="1"/>
</dbReference>
<comment type="caution">
    <text evidence="7">The sequence shown here is derived from an EMBL/GenBank/DDBJ whole genome shotgun (WGS) entry which is preliminary data.</text>
</comment>
<dbReference type="InterPro" id="IPR012606">
    <property type="entry name" value="Ribosomal_uS15_N"/>
</dbReference>
<dbReference type="GO" id="GO:0005730">
    <property type="term" value="C:nucleolus"/>
    <property type="evidence" value="ECO:0007669"/>
    <property type="project" value="TreeGrafter"/>
</dbReference>
<dbReference type="GO" id="GO:0003735">
    <property type="term" value="F:structural constituent of ribosome"/>
    <property type="evidence" value="ECO:0007669"/>
    <property type="project" value="InterPro"/>
</dbReference>
<dbReference type="PANTHER" id="PTHR11885:SF6">
    <property type="entry name" value="SMALL RIBOSOMAL SUBUNIT PROTEIN US15"/>
    <property type="match status" value="1"/>
</dbReference>
<dbReference type="AlphaFoldDB" id="A0AAW2H8Q6"/>
<dbReference type="GO" id="GO:0022627">
    <property type="term" value="C:cytosolic small ribosomal subunit"/>
    <property type="evidence" value="ECO:0007669"/>
    <property type="project" value="TreeGrafter"/>
</dbReference>
<dbReference type="SUPFAM" id="SSF47060">
    <property type="entry name" value="S15/NS1 RNA-binding domain"/>
    <property type="match status" value="1"/>
</dbReference>
<dbReference type="GO" id="GO:0070181">
    <property type="term" value="F:small ribosomal subunit rRNA binding"/>
    <property type="evidence" value="ECO:0007669"/>
    <property type="project" value="TreeGrafter"/>
</dbReference>
<reference evidence="7" key="1">
    <citation type="journal article" date="2024" name="Gigascience">
        <title>Chromosome-level genome of the poultry shaft louse Menopon gallinae provides insight into the host-switching and adaptive evolution of parasitic lice.</title>
        <authorList>
            <person name="Xu Y."/>
            <person name="Ma L."/>
            <person name="Liu S."/>
            <person name="Liang Y."/>
            <person name="Liu Q."/>
            <person name="He Z."/>
            <person name="Tian L."/>
            <person name="Duan Y."/>
            <person name="Cai W."/>
            <person name="Li H."/>
            <person name="Song F."/>
        </authorList>
    </citation>
    <scope>NUCLEOTIDE SEQUENCE</scope>
    <source>
        <strain evidence="7">Cailab_2023a</strain>
    </source>
</reference>
<evidence type="ECO:0000259" key="6">
    <source>
        <dbReference type="SMART" id="SM01386"/>
    </source>
</evidence>
<sequence length="146" mass="16810">MARMHSKGRGVSESTVPYNRVRPHWVTQTKEEVVEAILNLSRKGHKPSEIGKIMRDEYAIGHVRNIAGMNILQILRAHGLAPEIPEDLGALLEKRAGILSHLKTFRNDKSARYRLNLVESRMYRLARYYKRTMVLPQTWKPHAASK</sequence>
<dbReference type="Gene3D" id="1.10.287.10">
    <property type="entry name" value="S15/NS1, RNA-binding"/>
    <property type="match status" value="1"/>
</dbReference>
<dbReference type="GO" id="GO:0006412">
    <property type="term" value="P:translation"/>
    <property type="evidence" value="ECO:0007669"/>
    <property type="project" value="InterPro"/>
</dbReference>
<dbReference type="EMBL" id="JARGDH010000006">
    <property type="protein sequence ID" value="KAL0266082.1"/>
    <property type="molecule type" value="Genomic_DNA"/>
</dbReference>
<evidence type="ECO:0000256" key="3">
    <source>
        <dbReference type="ARBA" id="ARBA00023274"/>
    </source>
</evidence>
<dbReference type="CDD" id="cd00353">
    <property type="entry name" value="Ribosomal_S15p_S13e"/>
    <property type="match status" value="1"/>
</dbReference>
<evidence type="ECO:0000256" key="5">
    <source>
        <dbReference type="ARBA" id="ARBA00035470"/>
    </source>
</evidence>
<dbReference type="PROSITE" id="PS00362">
    <property type="entry name" value="RIBOSOMAL_S15"/>
    <property type="match status" value="1"/>
</dbReference>
<dbReference type="InterPro" id="IPR009068">
    <property type="entry name" value="uS15_NS1_RNA-bd_sf"/>
</dbReference>
<protein>
    <recommendedName>
        <fullName evidence="4">Small ribosomal subunit protein uS15</fullName>
    </recommendedName>
    <alternativeName>
        <fullName evidence="5">40S ribosomal protein S13</fullName>
    </alternativeName>
</protein>
<proteinExistence type="inferred from homology"/>
<keyword evidence="2" id="KW-0689">Ribosomal protein</keyword>